<dbReference type="PANTHER" id="PTHR43113:SF1">
    <property type="entry name" value="1,4-DIHYDROXY-2-NAPHTHOYL-COA SYNTHASE, PEROXISOMAL"/>
    <property type="match status" value="1"/>
</dbReference>
<organism evidence="3">
    <name type="scientific">candidate division WOR-3 bacterium</name>
    <dbReference type="NCBI Taxonomy" id="2052148"/>
    <lineage>
        <taxon>Bacteria</taxon>
        <taxon>Bacteria division WOR-3</taxon>
    </lineage>
</organism>
<dbReference type="Gene3D" id="1.10.12.10">
    <property type="entry name" value="Lyase 2-enoyl-coa Hydratase, Chain A, domain 2"/>
    <property type="match status" value="1"/>
</dbReference>
<dbReference type="GO" id="GO:0008935">
    <property type="term" value="F:1,4-dihydroxy-2-naphthoyl-CoA synthase activity"/>
    <property type="evidence" value="ECO:0007669"/>
    <property type="project" value="UniProtKB-EC"/>
</dbReference>
<dbReference type="InterPro" id="IPR001753">
    <property type="entry name" value="Enoyl-CoA_hydra/iso"/>
</dbReference>
<gene>
    <name evidence="3" type="ORF">ENQ77_10175</name>
</gene>
<dbReference type="InterPro" id="IPR029045">
    <property type="entry name" value="ClpP/crotonase-like_dom_sf"/>
</dbReference>
<protein>
    <submittedName>
        <fullName evidence="3">1,4-dihydroxy-2-naphthoyl-CoA synthase</fullName>
        <ecNumber evidence="3">4.1.3.36</ecNumber>
    </submittedName>
</protein>
<evidence type="ECO:0000256" key="1">
    <source>
        <dbReference type="ARBA" id="ARBA00005254"/>
    </source>
</evidence>
<accession>A0A7C2P0Y8</accession>
<sequence length="257" mass="29039">MEFRDIIYEVRDQVAWIIINRPEKYNAFTTNTLKELCYALEKAELNEDVRVIVLRGAGDKAFCTGGDLTEAEAGYNKEMDYWHTKVLHMIRTVTKPVIAAVNGWAIGGGHILHVVCDISIAADTAKFGQAGPRVGSFDGGFGAAYLARIVGEKKAREIWFLCRTYSAHEALEMGLVNKVVPLSELDTEVEKWCKEIIELSPTALKFMKAAFNADSDHIFGFQTLSQAAVRLFWESKEAQLYKKKFLEKKQKEKHKNK</sequence>
<reference evidence="3" key="1">
    <citation type="journal article" date="2020" name="mSystems">
        <title>Genome- and Community-Level Interaction Insights into Carbon Utilization and Element Cycling Functions of Hydrothermarchaeota in Hydrothermal Sediment.</title>
        <authorList>
            <person name="Zhou Z."/>
            <person name="Liu Y."/>
            <person name="Xu W."/>
            <person name="Pan J."/>
            <person name="Luo Z.H."/>
            <person name="Li M."/>
        </authorList>
    </citation>
    <scope>NUCLEOTIDE SEQUENCE [LARGE SCALE GENOMIC DNA]</scope>
    <source>
        <strain evidence="3">SpSt-34</strain>
    </source>
</reference>
<keyword evidence="3" id="KW-0456">Lyase</keyword>
<dbReference type="AlphaFoldDB" id="A0A7C2P0Y8"/>
<dbReference type="CDD" id="cd06558">
    <property type="entry name" value="crotonase-like"/>
    <property type="match status" value="1"/>
</dbReference>
<comment type="similarity">
    <text evidence="1 2">Belongs to the enoyl-CoA hydratase/isomerase family.</text>
</comment>
<dbReference type="GO" id="GO:0009234">
    <property type="term" value="P:menaquinone biosynthetic process"/>
    <property type="evidence" value="ECO:0007669"/>
    <property type="project" value="TreeGrafter"/>
</dbReference>
<dbReference type="Gene3D" id="3.90.226.10">
    <property type="entry name" value="2-enoyl-CoA Hydratase, Chain A, domain 1"/>
    <property type="match status" value="1"/>
</dbReference>
<evidence type="ECO:0000256" key="2">
    <source>
        <dbReference type="RuleBase" id="RU003707"/>
    </source>
</evidence>
<name>A0A7C2P0Y8_UNCW3</name>
<dbReference type="InterPro" id="IPR014748">
    <property type="entry name" value="Enoyl-CoA_hydra_C"/>
</dbReference>
<dbReference type="GO" id="GO:0005829">
    <property type="term" value="C:cytosol"/>
    <property type="evidence" value="ECO:0007669"/>
    <property type="project" value="TreeGrafter"/>
</dbReference>
<dbReference type="EMBL" id="DSOL01000288">
    <property type="protein sequence ID" value="HEN28990.1"/>
    <property type="molecule type" value="Genomic_DNA"/>
</dbReference>
<dbReference type="SUPFAM" id="SSF52096">
    <property type="entry name" value="ClpP/crotonase"/>
    <property type="match status" value="1"/>
</dbReference>
<dbReference type="EC" id="4.1.3.36" evidence="3"/>
<dbReference type="InterPro" id="IPR018376">
    <property type="entry name" value="Enoyl-CoA_hyd/isom_CS"/>
</dbReference>
<evidence type="ECO:0000313" key="3">
    <source>
        <dbReference type="EMBL" id="HEN28990.1"/>
    </source>
</evidence>
<dbReference type="PROSITE" id="PS00166">
    <property type="entry name" value="ENOYL_COA_HYDRATASE"/>
    <property type="match status" value="1"/>
</dbReference>
<proteinExistence type="inferred from homology"/>
<dbReference type="PANTHER" id="PTHR43113">
    <property type="entry name" value="NUCLEOSIDE-DIPHOSPHATE-SUGAR EPIMERASE"/>
    <property type="match status" value="1"/>
</dbReference>
<comment type="caution">
    <text evidence="3">The sequence shown here is derived from an EMBL/GenBank/DDBJ whole genome shotgun (WGS) entry which is preliminary data.</text>
</comment>
<dbReference type="Pfam" id="PF00378">
    <property type="entry name" value="ECH_1"/>
    <property type="match status" value="1"/>
</dbReference>